<accession>A0A2P6RWK0</accession>
<dbReference type="SUPFAM" id="SSF53213">
    <property type="entry name" value="LigB-like"/>
    <property type="match status" value="2"/>
</dbReference>
<dbReference type="InterPro" id="IPR014436">
    <property type="entry name" value="Extradiol_dOase_DODA"/>
</dbReference>
<comment type="caution">
    <text evidence="9">The sequence shown here is derived from an EMBL/GenBank/DDBJ whole genome shotgun (WGS) entry which is preliminary data.</text>
</comment>
<evidence type="ECO:0000256" key="5">
    <source>
        <dbReference type="ARBA" id="ARBA00022964"/>
    </source>
</evidence>
<comment type="similarity">
    <text evidence="2">Belongs to the DODA-type extradiol aromatic ring-opening dioxygenase family.</text>
</comment>
<feature type="region of interest" description="Disordered" evidence="7">
    <location>
        <begin position="82"/>
        <end position="136"/>
    </location>
</feature>
<protein>
    <submittedName>
        <fullName evidence="9">Putative stizolobate synthase</fullName>
        <ecNumber evidence="9">1.13.11.29</ecNumber>
    </submittedName>
</protein>
<evidence type="ECO:0000259" key="8">
    <source>
        <dbReference type="Pfam" id="PF02900"/>
    </source>
</evidence>
<evidence type="ECO:0000313" key="9">
    <source>
        <dbReference type="EMBL" id="PRQ50812.1"/>
    </source>
</evidence>
<dbReference type="Gramene" id="PRQ50812">
    <property type="protein sequence ID" value="PRQ50812"/>
    <property type="gene ID" value="RchiOBHm_Chr2g0137351"/>
</dbReference>
<dbReference type="GO" id="GO:0008270">
    <property type="term" value="F:zinc ion binding"/>
    <property type="evidence" value="ECO:0007669"/>
    <property type="project" value="InterPro"/>
</dbReference>
<dbReference type="EMBL" id="PDCK01000040">
    <property type="protein sequence ID" value="PRQ50812.1"/>
    <property type="molecule type" value="Genomic_DNA"/>
</dbReference>
<evidence type="ECO:0000256" key="3">
    <source>
        <dbReference type="ARBA" id="ARBA00022723"/>
    </source>
</evidence>
<feature type="domain" description="Extradiol ring-cleavage dioxygenase class III enzyme subunit B" evidence="8">
    <location>
        <begin position="151"/>
        <end position="271"/>
    </location>
</feature>
<keyword evidence="4" id="KW-0862">Zinc</keyword>
<dbReference type="EC" id="1.13.11.29" evidence="9"/>
<name>A0A2P6RWK0_ROSCH</name>
<dbReference type="CDD" id="cd07363">
    <property type="entry name" value="45_DOPA_Dioxygenase"/>
    <property type="match status" value="1"/>
</dbReference>
<reference evidence="9 10" key="1">
    <citation type="journal article" date="2018" name="Nat. Genet.">
        <title>The Rosa genome provides new insights in the design of modern roses.</title>
        <authorList>
            <person name="Bendahmane M."/>
        </authorList>
    </citation>
    <scope>NUCLEOTIDE SEQUENCE [LARGE SCALE GENOMIC DNA]</scope>
    <source>
        <strain evidence="10">cv. Old Blush</strain>
    </source>
</reference>
<proteinExistence type="inferred from homology"/>
<dbReference type="PIRSF" id="PIRSF006157">
    <property type="entry name" value="Doxgns_DODA"/>
    <property type="match status" value="1"/>
</dbReference>
<keyword evidence="5" id="KW-0223">Dioxygenase</keyword>
<dbReference type="AlphaFoldDB" id="A0A2P6RWK0"/>
<feature type="domain" description="Extradiol ring-cleavage dioxygenase class III enzyme subunit B" evidence="8">
    <location>
        <begin position="8"/>
        <end position="78"/>
    </location>
</feature>
<dbReference type="Pfam" id="PF02900">
    <property type="entry name" value="LigB"/>
    <property type="match status" value="2"/>
</dbReference>
<organism evidence="9 10">
    <name type="scientific">Rosa chinensis</name>
    <name type="common">China rose</name>
    <dbReference type="NCBI Taxonomy" id="74649"/>
    <lineage>
        <taxon>Eukaryota</taxon>
        <taxon>Viridiplantae</taxon>
        <taxon>Streptophyta</taxon>
        <taxon>Embryophyta</taxon>
        <taxon>Tracheophyta</taxon>
        <taxon>Spermatophyta</taxon>
        <taxon>Magnoliopsida</taxon>
        <taxon>eudicotyledons</taxon>
        <taxon>Gunneridae</taxon>
        <taxon>Pentapetalae</taxon>
        <taxon>rosids</taxon>
        <taxon>fabids</taxon>
        <taxon>Rosales</taxon>
        <taxon>Rosaceae</taxon>
        <taxon>Rosoideae</taxon>
        <taxon>Rosoideae incertae sedis</taxon>
        <taxon>Rosa</taxon>
    </lineage>
</organism>
<gene>
    <name evidence="9" type="ORF">RchiOBHm_Chr2g0137351</name>
</gene>
<dbReference type="PANTHER" id="PTHR30096:SF0">
    <property type="entry name" value="4,5-DOPA DIOXYGENASE EXTRADIOL-LIKE PROTEIN"/>
    <property type="match status" value="1"/>
</dbReference>
<evidence type="ECO:0000256" key="6">
    <source>
        <dbReference type="ARBA" id="ARBA00023002"/>
    </source>
</evidence>
<dbReference type="PROSITE" id="PS50096">
    <property type="entry name" value="IQ"/>
    <property type="match status" value="1"/>
</dbReference>
<evidence type="ECO:0000256" key="2">
    <source>
        <dbReference type="ARBA" id="ARBA00007581"/>
    </source>
</evidence>
<evidence type="ECO:0000313" key="10">
    <source>
        <dbReference type="Proteomes" id="UP000238479"/>
    </source>
</evidence>
<dbReference type="GO" id="GO:0050297">
    <property type="term" value="F:stizolobate synthase activity"/>
    <property type="evidence" value="ECO:0007669"/>
    <property type="project" value="UniProtKB-EC"/>
</dbReference>
<dbReference type="STRING" id="74649.A0A2P6RWK0"/>
<keyword evidence="10" id="KW-1185">Reference proteome</keyword>
<dbReference type="Proteomes" id="UP000238479">
    <property type="component" value="Chromosome 2"/>
</dbReference>
<keyword evidence="6 9" id="KW-0560">Oxidoreductase</keyword>
<comment type="cofactor">
    <cofactor evidence="1">
        <name>Zn(2+)</name>
        <dbReference type="ChEBI" id="CHEBI:29105"/>
    </cofactor>
</comment>
<dbReference type="Gene3D" id="3.40.830.10">
    <property type="entry name" value="LigB-like"/>
    <property type="match status" value="2"/>
</dbReference>
<evidence type="ECO:0000256" key="1">
    <source>
        <dbReference type="ARBA" id="ARBA00001947"/>
    </source>
</evidence>
<dbReference type="PANTHER" id="PTHR30096">
    <property type="entry name" value="4,5-DOPA DIOXYGENASE EXTRADIOL-LIKE PROTEIN"/>
    <property type="match status" value="1"/>
</dbReference>
<dbReference type="InterPro" id="IPR004183">
    <property type="entry name" value="Xdiol_dOase_suB"/>
</dbReference>
<keyword evidence="3" id="KW-0479">Metal-binding</keyword>
<sequence length="275" mass="30718">MGKEVFDTFFLIHGAPLVLIDDTLPARTFLKSWREKILPEKPKYVLVISGHWETNEPSINVVDRHETIHDFEDFPPEMYEVPPVPSSGISRTGHQGERRPSGRRVQASPRGHKARPRPRSLGPTHANVPRSRRAGVPALHPVPRERNLSVYHFNLGKALAPLREQGVLIIGTGSVTHNMESLIINNVGGTVADWALEFDDYVKDALLNGRYDEVNQALEKHPHAKMAHPDGPVHFYPLLAAIGAAGGEKAKAELIHHSFSRHTISYANYRFKSAE</sequence>
<evidence type="ECO:0000256" key="7">
    <source>
        <dbReference type="SAM" id="MobiDB-lite"/>
    </source>
</evidence>
<dbReference type="GO" id="GO:0008198">
    <property type="term" value="F:ferrous iron binding"/>
    <property type="evidence" value="ECO:0007669"/>
    <property type="project" value="InterPro"/>
</dbReference>
<evidence type="ECO:0000256" key="4">
    <source>
        <dbReference type="ARBA" id="ARBA00022833"/>
    </source>
</evidence>